<evidence type="ECO:0000256" key="11">
    <source>
        <dbReference type="HAMAP-Rule" id="MF_00228"/>
    </source>
</evidence>
<evidence type="ECO:0000256" key="6">
    <source>
        <dbReference type="ARBA" id="ARBA00022741"/>
    </source>
</evidence>
<dbReference type="InterPro" id="IPR029056">
    <property type="entry name" value="Ribokinase-like"/>
</dbReference>
<keyword evidence="4 11" id="KW-0808">Transferase</keyword>
<comment type="similarity">
    <text evidence="11">Belongs to the Thz kinase family.</text>
</comment>
<reference evidence="12" key="1">
    <citation type="submission" date="2022-12" db="EMBL/GenBank/DDBJ databases">
        <title>Reference genome sequencing for broad-spectrum identification of bacterial and archaeal isolates by mass spectrometry.</title>
        <authorList>
            <person name="Sekiguchi Y."/>
            <person name="Tourlousse D.M."/>
        </authorList>
    </citation>
    <scope>NUCLEOTIDE SEQUENCE</scope>
    <source>
        <strain evidence="12">ASRB1</strain>
    </source>
</reference>
<dbReference type="HAMAP" id="MF_00228">
    <property type="entry name" value="Thz_kinase"/>
    <property type="match status" value="1"/>
</dbReference>
<accession>A0A9W6CYQ1</accession>
<dbReference type="Pfam" id="PF02110">
    <property type="entry name" value="HK"/>
    <property type="match status" value="1"/>
</dbReference>
<dbReference type="EMBL" id="BSDR01000001">
    <property type="protein sequence ID" value="GLI32677.1"/>
    <property type="molecule type" value="Genomic_DNA"/>
</dbReference>
<evidence type="ECO:0000256" key="4">
    <source>
        <dbReference type="ARBA" id="ARBA00022679"/>
    </source>
</evidence>
<keyword evidence="5 11" id="KW-0479">Metal-binding</keyword>
<feature type="binding site" evidence="11">
    <location>
        <position position="121"/>
    </location>
    <ligand>
        <name>ATP</name>
        <dbReference type="ChEBI" id="CHEBI:30616"/>
    </ligand>
</feature>
<comment type="caution">
    <text evidence="12">The sequence shown here is derived from an EMBL/GenBank/DDBJ whole genome shotgun (WGS) entry which is preliminary data.</text>
</comment>
<keyword evidence="10 11" id="KW-0784">Thiamine biosynthesis</keyword>
<dbReference type="Proteomes" id="UP001144372">
    <property type="component" value="Unassembled WGS sequence"/>
</dbReference>
<dbReference type="GO" id="GO:0009229">
    <property type="term" value="P:thiamine diphosphate biosynthetic process"/>
    <property type="evidence" value="ECO:0007669"/>
    <property type="project" value="UniProtKB-UniRule"/>
</dbReference>
<dbReference type="GO" id="GO:0005524">
    <property type="term" value="F:ATP binding"/>
    <property type="evidence" value="ECO:0007669"/>
    <property type="project" value="UniProtKB-UniRule"/>
</dbReference>
<dbReference type="InterPro" id="IPR000417">
    <property type="entry name" value="Hyethyz_kinase"/>
</dbReference>
<feature type="binding site" evidence="11">
    <location>
        <position position="45"/>
    </location>
    <ligand>
        <name>substrate</name>
    </ligand>
</feature>
<comment type="function">
    <text evidence="11">Catalyzes the phosphorylation of the hydroxyl group of 4-methyl-5-beta-hydroxyethylthiazole (THZ).</text>
</comment>
<dbReference type="GO" id="GO:0009228">
    <property type="term" value="P:thiamine biosynthetic process"/>
    <property type="evidence" value="ECO:0007669"/>
    <property type="project" value="UniProtKB-KW"/>
</dbReference>
<dbReference type="CDD" id="cd01170">
    <property type="entry name" value="THZ_kinase"/>
    <property type="match status" value="1"/>
</dbReference>
<evidence type="ECO:0000256" key="9">
    <source>
        <dbReference type="ARBA" id="ARBA00022842"/>
    </source>
</evidence>
<comment type="catalytic activity">
    <reaction evidence="1 11">
        <text>5-(2-hydroxyethyl)-4-methylthiazole + ATP = 4-methyl-5-(2-phosphooxyethyl)-thiazole + ADP + H(+)</text>
        <dbReference type="Rhea" id="RHEA:24212"/>
        <dbReference type="ChEBI" id="CHEBI:15378"/>
        <dbReference type="ChEBI" id="CHEBI:17957"/>
        <dbReference type="ChEBI" id="CHEBI:30616"/>
        <dbReference type="ChEBI" id="CHEBI:58296"/>
        <dbReference type="ChEBI" id="CHEBI:456216"/>
        <dbReference type="EC" id="2.7.1.50"/>
    </reaction>
</comment>
<dbReference type="EC" id="2.7.1.50" evidence="11"/>
<comment type="cofactor">
    <cofactor evidence="2 11">
        <name>Mg(2+)</name>
        <dbReference type="ChEBI" id="CHEBI:18420"/>
    </cofactor>
</comment>
<evidence type="ECO:0000256" key="1">
    <source>
        <dbReference type="ARBA" id="ARBA00001771"/>
    </source>
</evidence>
<proteinExistence type="inferred from homology"/>
<evidence type="ECO:0000256" key="5">
    <source>
        <dbReference type="ARBA" id="ARBA00022723"/>
    </source>
</evidence>
<feature type="binding site" evidence="11">
    <location>
        <position position="167"/>
    </location>
    <ligand>
        <name>ATP</name>
        <dbReference type="ChEBI" id="CHEBI:30616"/>
    </ligand>
</feature>
<dbReference type="GO" id="GO:0000287">
    <property type="term" value="F:magnesium ion binding"/>
    <property type="evidence" value="ECO:0007669"/>
    <property type="project" value="UniProtKB-UniRule"/>
</dbReference>
<evidence type="ECO:0000313" key="12">
    <source>
        <dbReference type="EMBL" id="GLI32677.1"/>
    </source>
</evidence>
<feature type="binding site" evidence="11">
    <location>
        <position position="194"/>
    </location>
    <ligand>
        <name>substrate</name>
    </ligand>
</feature>
<dbReference type="GO" id="GO:0004417">
    <property type="term" value="F:hydroxyethylthiazole kinase activity"/>
    <property type="evidence" value="ECO:0007669"/>
    <property type="project" value="UniProtKB-UniRule"/>
</dbReference>
<organism evidence="12 13">
    <name type="scientific">Desulforhabdus amnigena</name>
    <dbReference type="NCBI Taxonomy" id="40218"/>
    <lineage>
        <taxon>Bacteria</taxon>
        <taxon>Pseudomonadati</taxon>
        <taxon>Thermodesulfobacteriota</taxon>
        <taxon>Syntrophobacteria</taxon>
        <taxon>Syntrophobacterales</taxon>
        <taxon>Syntrophobacteraceae</taxon>
        <taxon>Desulforhabdus</taxon>
    </lineage>
</organism>
<dbReference type="NCBIfam" id="NF006830">
    <property type="entry name" value="PRK09355.1"/>
    <property type="match status" value="1"/>
</dbReference>
<dbReference type="AlphaFoldDB" id="A0A9W6CYQ1"/>
<evidence type="ECO:0000313" key="13">
    <source>
        <dbReference type="Proteomes" id="UP001144372"/>
    </source>
</evidence>
<evidence type="ECO:0000256" key="10">
    <source>
        <dbReference type="ARBA" id="ARBA00022977"/>
    </source>
</evidence>
<dbReference type="NCBIfam" id="TIGR00694">
    <property type="entry name" value="thiM"/>
    <property type="match status" value="1"/>
</dbReference>
<dbReference type="Gene3D" id="3.40.1190.20">
    <property type="match status" value="1"/>
</dbReference>
<evidence type="ECO:0000256" key="7">
    <source>
        <dbReference type="ARBA" id="ARBA00022777"/>
    </source>
</evidence>
<keyword evidence="9 11" id="KW-0460">Magnesium</keyword>
<dbReference type="SUPFAM" id="SSF53613">
    <property type="entry name" value="Ribokinase-like"/>
    <property type="match status" value="1"/>
</dbReference>
<protein>
    <recommendedName>
        <fullName evidence="11">Hydroxyethylthiazole kinase</fullName>
        <ecNumber evidence="11">2.7.1.50</ecNumber>
    </recommendedName>
    <alternativeName>
        <fullName evidence="11">4-methyl-5-beta-hydroxyethylthiazole kinase</fullName>
        <shortName evidence="11">TH kinase</shortName>
        <shortName evidence="11">Thz kinase</shortName>
    </alternativeName>
</protein>
<dbReference type="PIRSF" id="PIRSF000513">
    <property type="entry name" value="Thz_kinase"/>
    <property type="match status" value="1"/>
</dbReference>
<evidence type="ECO:0000256" key="8">
    <source>
        <dbReference type="ARBA" id="ARBA00022840"/>
    </source>
</evidence>
<evidence type="ECO:0000256" key="3">
    <source>
        <dbReference type="ARBA" id="ARBA00004868"/>
    </source>
</evidence>
<keyword evidence="13" id="KW-1185">Reference proteome</keyword>
<dbReference type="PRINTS" id="PR01099">
    <property type="entry name" value="HYETHTZKNASE"/>
</dbReference>
<dbReference type="RefSeq" id="WP_281791731.1">
    <property type="nucleotide sequence ID" value="NZ_BSDR01000001.1"/>
</dbReference>
<keyword evidence="6 11" id="KW-0547">Nucleotide-binding</keyword>
<keyword evidence="7 11" id="KW-0418">Kinase</keyword>
<comment type="pathway">
    <text evidence="3 11">Cofactor biosynthesis; thiamine diphosphate biosynthesis; 4-methyl-5-(2-phosphoethyl)-thiazole from 5-(2-hydroxyethyl)-4-methylthiazole: step 1/1.</text>
</comment>
<evidence type="ECO:0000256" key="2">
    <source>
        <dbReference type="ARBA" id="ARBA00001946"/>
    </source>
</evidence>
<gene>
    <name evidence="11 12" type="primary">thiM</name>
    <name evidence="12" type="ORF">DAMNIGENAA_01100</name>
</gene>
<keyword evidence="8 11" id="KW-0067">ATP-binding</keyword>
<sequence length="266" mass="27871">MIEDMISEMLETIRKRHPLVHNITNYVVMNYTANVLLALGASPVMAHAPEEVEEMVGLAGALVINIGTLSTPWVDSMFLAARAAEKHSIPIILDPVGAGATRFRTDTARRLLNEIHVTAVRGNASEILALAGESGSTRGVDSVHGAEDARNVASQLARKHDTVIAVTGVEDFVTDGVRNSTISNGHPLMGRVTGTGCSASAITGAFCAVEPDALIAATGALTTFGLAGEMAARSNPGPGSFQILLLDALDSIDHNIIKERARLSAS</sequence>
<name>A0A9W6CYQ1_9BACT</name>